<evidence type="ECO:0000259" key="12">
    <source>
        <dbReference type="PROSITE" id="PS50011"/>
    </source>
</evidence>
<evidence type="ECO:0000256" key="3">
    <source>
        <dbReference type="ARBA" id="ARBA00022679"/>
    </source>
</evidence>
<keyword evidence="11" id="KW-1133">Transmembrane helix</keyword>
<evidence type="ECO:0000256" key="7">
    <source>
        <dbReference type="ARBA" id="ARBA00047899"/>
    </source>
</evidence>
<feature type="region of interest" description="Disordered" evidence="10">
    <location>
        <begin position="338"/>
        <end position="376"/>
    </location>
</feature>
<feature type="transmembrane region" description="Helical" evidence="11">
    <location>
        <begin position="466"/>
        <end position="489"/>
    </location>
</feature>
<evidence type="ECO:0000256" key="5">
    <source>
        <dbReference type="ARBA" id="ARBA00022777"/>
    </source>
</evidence>
<feature type="transmembrane region" description="Helical" evidence="11">
    <location>
        <begin position="440"/>
        <end position="460"/>
    </location>
</feature>
<dbReference type="Proteomes" id="UP001604335">
    <property type="component" value="Unassembled WGS sequence"/>
</dbReference>
<protein>
    <recommendedName>
        <fullName evidence="1">non-specific serine/threonine protein kinase</fullName>
        <ecNumber evidence="1">2.7.11.1</ecNumber>
    </recommendedName>
</protein>
<keyword evidence="6 9" id="KW-0067">ATP-binding</keyword>
<evidence type="ECO:0000256" key="4">
    <source>
        <dbReference type="ARBA" id="ARBA00022741"/>
    </source>
</evidence>
<proteinExistence type="predicted"/>
<evidence type="ECO:0000313" key="13">
    <source>
        <dbReference type="EMBL" id="MFG3818613.1"/>
    </source>
</evidence>
<dbReference type="Gene3D" id="3.30.200.20">
    <property type="entry name" value="Phosphorylase Kinase, domain 1"/>
    <property type="match status" value="1"/>
</dbReference>
<sequence>MEVYCTRPGCDRPRNEFPDLDHPQTLVSVGQKFCSRCGMPQILGGRYLPIRLLGQGGFGAAYLAIDRYTPATRKCVVKQFLPPADLQGDRLALAQSLFVKEAAVLESLGHEHPQIPDLFAFFPLTVPTPTGDRTQDYFYIVQEFIDGQNLEEELADRGPFSEAETRIVLREVLKVLHFIHDRGAIHRDIKPSNLMRRRDGRLFLLDFGSVRLAAQGSNNQSTSIYSTGFAPPEQVTGGMVFPSTDLYSLGVTCLVLLTGQAPETLYDSFQGQWRWRSGVTVSDELAVVLDRLVQLTPNQRFSSAQEVLARLDQVTILPLVNPGAGRPSLQILSAPPKLSTSQPVAAGPAPLAPHPPAQAQPQPATSPKPSKGKARSGIPFSTREWISHSLFTGVQGTLIWNLGQSLGQLFGIEAAVPGLWLLIILVALQQSRTIERWDLLLLPMITIGVVSLIPLLRNGLALLELIMLSGAIGLVCVIITCIIRLGFLLTGRSRP</sequence>
<dbReference type="InterPro" id="IPR017441">
    <property type="entry name" value="Protein_kinase_ATP_BS"/>
</dbReference>
<dbReference type="PANTHER" id="PTHR24363:SF0">
    <property type="entry name" value="SERINE_THREONINE KINASE LIKE DOMAIN CONTAINING 1"/>
    <property type="match status" value="1"/>
</dbReference>
<dbReference type="InterPro" id="IPR011009">
    <property type="entry name" value="Kinase-like_dom_sf"/>
</dbReference>
<keyword evidence="14" id="KW-1185">Reference proteome</keyword>
<keyword evidence="3 13" id="KW-0808">Transferase</keyword>
<name>A0ABW7CF00_9CYAN</name>
<dbReference type="NCBIfam" id="NF045510">
    <property type="entry name" value="4Cys_prefix_kin"/>
    <property type="match status" value="1"/>
</dbReference>
<gene>
    <name evidence="13" type="ORF">VPK24_13260</name>
</gene>
<accession>A0ABW7CF00</accession>
<dbReference type="Pfam" id="PF00069">
    <property type="entry name" value="Pkinase"/>
    <property type="match status" value="1"/>
</dbReference>
<dbReference type="PANTHER" id="PTHR24363">
    <property type="entry name" value="SERINE/THREONINE PROTEIN KINASE"/>
    <property type="match status" value="1"/>
</dbReference>
<dbReference type="CDD" id="cd14014">
    <property type="entry name" value="STKc_PknB_like"/>
    <property type="match status" value="1"/>
</dbReference>
<evidence type="ECO:0000256" key="10">
    <source>
        <dbReference type="SAM" id="MobiDB-lite"/>
    </source>
</evidence>
<dbReference type="GO" id="GO:0004674">
    <property type="term" value="F:protein serine/threonine kinase activity"/>
    <property type="evidence" value="ECO:0007669"/>
    <property type="project" value="UniProtKB-EC"/>
</dbReference>
<dbReference type="PROSITE" id="PS00107">
    <property type="entry name" value="PROTEIN_KINASE_ATP"/>
    <property type="match status" value="1"/>
</dbReference>
<evidence type="ECO:0000256" key="2">
    <source>
        <dbReference type="ARBA" id="ARBA00022527"/>
    </source>
</evidence>
<feature type="domain" description="Protein kinase" evidence="12">
    <location>
        <begin position="47"/>
        <end position="320"/>
    </location>
</feature>
<organism evidence="13 14">
    <name type="scientific">Limnothrix redekei LRLZ20PSL1</name>
    <dbReference type="NCBI Taxonomy" id="3112953"/>
    <lineage>
        <taxon>Bacteria</taxon>
        <taxon>Bacillati</taxon>
        <taxon>Cyanobacteriota</taxon>
        <taxon>Cyanophyceae</taxon>
        <taxon>Pseudanabaenales</taxon>
        <taxon>Pseudanabaenaceae</taxon>
        <taxon>Limnothrix</taxon>
    </lineage>
</organism>
<feature type="compositionally biased region" description="Low complexity" evidence="10">
    <location>
        <begin position="359"/>
        <end position="369"/>
    </location>
</feature>
<feature type="binding site" evidence="9">
    <location>
        <position position="78"/>
    </location>
    <ligand>
        <name>ATP</name>
        <dbReference type="ChEBI" id="CHEBI:30616"/>
    </ligand>
</feature>
<comment type="caution">
    <text evidence="13">The sequence shown here is derived from an EMBL/GenBank/DDBJ whole genome shotgun (WGS) entry which is preliminary data.</text>
</comment>
<keyword evidence="11" id="KW-0812">Transmembrane</keyword>
<keyword evidence="4 9" id="KW-0547">Nucleotide-binding</keyword>
<keyword evidence="11" id="KW-0472">Membrane</keyword>
<dbReference type="SUPFAM" id="SSF56112">
    <property type="entry name" value="Protein kinase-like (PK-like)"/>
    <property type="match status" value="1"/>
</dbReference>
<evidence type="ECO:0000256" key="9">
    <source>
        <dbReference type="PROSITE-ProRule" id="PRU10141"/>
    </source>
</evidence>
<keyword evidence="2" id="KW-0723">Serine/threonine-protein kinase</keyword>
<comment type="catalytic activity">
    <reaction evidence="8">
        <text>L-seryl-[protein] + ATP = O-phospho-L-seryl-[protein] + ADP + H(+)</text>
        <dbReference type="Rhea" id="RHEA:17989"/>
        <dbReference type="Rhea" id="RHEA-COMP:9863"/>
        <dbReference type="Rhea" id="RHEA-COMP:11604"/>
        <dbReference type="ChEBI" id="CHEBI:15378"/>
        <dbReference type="ChEBI" id="CHEBI:29999"/>
        <dbReference type="ChEBI" id="CHEBI:30616"/>
        <dbReference type="ChEBI" id="CHEBI:83421"/>
        <dbReference type="ChEBI" id="CHEBI:456216"/>
        <dbReference type="EC" id="2.7.11.1"/>
    </reaction>
</comment>
<dbReference type="EMBL" id="JAZAQF010000078">
    <property type="protein sequence ID" value="MFG3818613.1"/>
    <property type="molecule type" value="Genomic_DNA"/>
</dbReference>
<dbReference type="PROSITE" id="PS50011">
    <property type="entry name" value="PROTEIN_KINASE_DOM"/>
    <property type="match status" value="1"/>
</dbReference>
<evidence type="ECO:0000256" key="11">
    <source>
        <dbReference type="SAM" id="Phobius"/>
    </source>
</evidence>
<evidence type="ECO:0000313" key="14">
    <source>
        <dbReference type="Proteomes" id="UP001604335"/>
    </source>
</evidence>
<comment type="catalytic activity">
    <reaction evidence="7">
        <text>L-threonyl-[protein] + ATP = O-phospho-L-threonyl-[protein] + ADP + H(+)</text>
        <dbReference type="Rhea" id="RHEA:46608"/>
        <dbReference type="Rhea" id="RHEA-COMP:11060"/>
        <dbReference type="Rhea" id="RHEA-COMP:11605"/>
        <dbReference type="ChEBI" id="CHEBI:15378"/>
        <dbReference type="ChEBI" id="CHEBI:30013"/>
        <dbReference type="ChEBI" id="CHEBI:30616"/>
        <dbReference type="ChEBI" id="CHEBI:61977"/>
        <dbReference type="ChEBI" id="CHEBI:456216"/>
        <dbReference type="EC" id="2.7.11.1"/>
    </reaction>
</comment>
<dbReference type="InterPro" id="IPR000719">
    <property type="entry name" value="Prot_kinase_dom"/>
</dbReference>
<evidence type="ECO:0000256" key="1">
    <source>
        <dbReference type="ARBA" id="ARBA00012513"/>
    </source>
</evidence>
<reference evidence="14" key="1">
    <citation type="journal article" date="2024" name="Algal Res.">
        <title>Biochemical, toxicological and genomic investigation of a high-biomass producing Limnothrix strain isolated from Italian shallow drinking water reservoir.</title>
        <authorList>
            <person name="Simonazzi M."/>
            <person name="Shishido T.K."/>
            <person name="Delbaje E."/>
            <person name="Wahlsten M."/>
            <person name="Fewer D.P."/>
            <person name="Sivonen K."/>
            <person name="Pezzolesi L."/>
            <person name="Pistocchi R."/>
        </authorList>
    </citation>
    <scope>NUCLEOTIDE SEQUENCE [LARGE SCALE GENOMIC DNA]</scope>
    <source>
        <strain evidence="14">LRLZ20PSL1</strain>
    </source>
</reference>
<dbReference type="EC" id="2.7.11.1" evidence="1"/>
<keyword evidence="5 13" id="KW-0418">Kinase</keyword>
<feature type="transmembrane region" description="Helical" evidence="11">
    <location>
        <begin position="409"/>
        <end position="428"/>
    </location>
</feature>
<evidence type="ECO:0000256" key="8">
    <source>
        <dbReference type="ARBA" id="ARBA00048679"/>
    </source>
</evidence>
<dbReference type="RefSeq" id="WP_393014054.1">
    <property type="nucleotide sequence ID" value="NZ_JAZAQF010000078.1"/>
</dbReference>
<dbReference type="Gene3D" id="1.10.510.10">
    <property type="entry name" value="Transferase(Phosphotransferase) domain 1"/>
    <property type="match status" value="1"/>
</dbReference>
<evidence type="ECO:0000256" key="6">
    <source>
        <dbReference type="ARBA" id="ARBA00022840"/>
    </source>
</evidence>
<dbReference type="SMART" id="SM00220">
    <property type="entry name" value="S_TKc"/>
    <property type="match status" value="1"/>
</dbReference>